<feature type="compositionally biased region" description="Polar residues" evidence="1">
    <location>
        <begin position="29"/>
        <end position="55"/>
    </location>
</feature>
<reference evidence="2" key="1">
    <citation type="journal article" date="2020" name="Ecol. Evol.">
        <title>Genome structure and content of the rice root-knot nematode (Meloidogyne graminicola).</title>
        <authorList>
            <person name="Phan N.T."/>
            <person name="Danchin E.G.J."/>
            <person name="Klopp C."/>
            <person name="Perfus-Barbeoch L."/>
            <person name="Kozlowski D.K."/>
            <person name="Koutsovoulos G.D."/>
            <person name="Lopez-Roques C."/>
            <person name="Bouchez O."/>
            <person name="Zahm M."/>
            <person name="Besnard G."/>
            <person name="Bellafiore S."/>
        </authorList>
    </citation>
    <scope>NUCLEOTIDE SEQUENCE</scope>
    <source>
        <strain evidence="2">VN-18</strain>
    </source>
</reference>
<proteinExistence type="predicted"/>
<protein>
    <submittedName>
        <fullName evidence="2">Uncharacterized protein</fullName>
    </submittedName>
</protein>
<evidence type="ECO:0000313" key="2">
    <source>
        <dbReference type="EMBL" id="KAF7638910.1"/>
    </source>
</evidence>
<keyword evidence="3" id="KW-1185">Reference proteome</keyword>
<comment type="caution">
    <text evidence="2">The sequence shown here is derived from an EMBL/GenBank/DDBJ whole genome shotgun (WGS) entry which is preliminary data.</text>
</comment>
<organism evidence="2 3">
    <name type="scientific">Meloidogyne graminicola</name>
    <dbReference type="NCBI Taxonomy" id="189291"/>
    <lineage>
        <taxon>Eukaryota</taxon>
        <taxon>Metazoa</taxon>
        <taxon>Ecdysozoa</taxon>
        <taxon>Nematoda</taxon>
        <taxon>Chromadorea</taxon>
        <taxon>Rhabditida</taxon>
        <taxon>Tylenchina</taxon>
        <taxon>Tylenchomorpha</taxon>
        <taxon>Tylenchoidea</taxon>
        <taxon>Meloidogynidae</taxon>
        <taxon>Meloidogyninae</taxon>
        <taxon>Meloidogyne</taxon>
    </lineage>
</organism>
<name>A0A8T0A043_9BILA</name>
<feature type="compositionally biased region" description="Basic and acidic residues" evidence="1">
    <location>
        <begin position="83"/>
        <end position="102"/>
    </location>
</feature>
<evidence type="ECO:0000256" key="1">
    <source>
        <dbReference type="SAM" id="MobiDB-lite"/>
    </source>
</evidence>
<feature type="compositionally biased region" description="Low complexity" evidence="1">
    <location>
        <begin position="72"/>
        <end position="81"/>
    </location>
</feature>
<dbReference type="EMBL" id="JABEBT010000009">
    <property type="protein sequence ID" value="KAF7638910.1"/>
    <property type="molecule type" value="Genomic_DNA"/>
</dbReference>
<dbReference type="Proteomes" id="UP000605970">
    <property type="component" value="Unassembled WGS sequence"/>
</dbReference>
<dbReference type="OrthoDB" id="5900416at2759"/>
<evidence type="ECO:0000313" key="3">
    <source>
        <dbReference type="Proteomes" id="UP000605970"/>
    </source>
</evidence>
<feature type="region of interest" description="Disordered" evidence="1">
    <location>
        <begin position="1"/>
        <end position="118"/>
    </location>
</feature>
<gene>
    <name evidence="2" type="ORF">Mgra_00001720</name>
</gene>
<sequence>MQLRSGKYVSEDLDSEDSDRFPPIMKHSASCSNGKALTKVTNRPSATKCNFSSPQEHQHWLISRSPKVAPKSDSGFSSSKSTNPEKKRKDRLHFCSIEECHKPTSSPDSEEDEEGSLRRVSAYSRHFKSKPLPLVFSDDEGDFFFFKLKPFSKNLFFKPYGTKAKGTPPPPKVEKTPSSSTLRRAYWTHPELREQLVHKEQQSKSTGKRRLITGINKTPLSFIAAKLNRSPTGPFSTDGVEYRQLQDKIHQGNEDDLACIVDNEESSRTLNYSKEDFKKSFPLRGESIKVKTNKDNTLEVIGQFYEVRLEGKVLWKACNRE</sequence>
<dbReference type="AlphaFoldDB" id="A0A8T0A043"/>
<accession>A0A8T0A043</accession>